<dbReference type="Pfam" id="PF10094">
    <property type="entry name" value="DUF2332"/>
    <property type="match status" value="1"/>
</dbReference>
<dbReference type="OrthoDB" id="7666987at2"/>
<reference evidence="1 2" key="1">
    <citation type="submission" date="2016-11" db="EMBL/GenBank/DDBJ databases">
        <authorList>
            <person name="Jaros S."/>
            <person name="Januszkiewicz K."/>
            <person name="Wedrychowicz H."/>
        </authorList>
    </citation>
    <scope>NUCLEOTIDE SEQUENCE [LARGE SCALE GENOMIC DNA]</scope>
    <source>
        <strain evidence="1 2">DSM 100565</strain>
    </source>
</reference>
<dbReference type="EMBL" id="FQYO01000003">
    <property type="protein sequence ID" value="SHI87680.1"/>
    <property type="molecule type" value="Genomic_DNA"/>
</dbReference>
<dbReference type="Proteomes" id="UP000184292">
    <property type="component" value="Unassembled WGS sequence"/>
</dbReference>
<proteinExistence type="predicted"/>
<organism evidence="1 2">
    <name type="scientific">Wenxinia saemankumensis</name>
    <dbReference type="NCBI Taxonomy" id="1447782"/>
    <lineage>
        <taxon>Bacteria</taxon>
        <taxon>Pseudomonadati</taxon>
        <taxon>Pseudomonadota</taxon>
        <taxon>Alphaproteobacteria</taxon>
        <taxon>Rhodobacterales</taxon>
        <taxon>Roseobacteraceae</taxon>
        <taxon>Wenxinia</taxon>
    </lineage>
</organism>
<sequence length="341" mass="36399">MRAAFADQALSCDALGSPFMGRLMRLFAERDWPDGAVARRLARWEGDVTSRGQSVPLRIAGALHARVLQGDSALSAAYPPNAVPDDALWAAVAEALVREADRLDTWLDSPPQTNEVRRAAALIPVGHWLAARFGLPLTLWEMGASAGLNLMWDRFALRAGGVRLGPGDAALTLAPDWVGDLPAPAGPRIAARRGVDLNPLSPREDALRLTAYLWPDQPHRLALTRAAMAIAGAQVDRGDAGDWLADRLAGPAEGTCRMVFSTIAFQYFPARLQARIAADMDAAGARATDAAPLAWFGIEADGSGPGAALTLRLWPGEAAFALGRADFHGRWIDWRAPSPGP</sequence>
<dbReference type="AlphaFoldDB" id="A0A1M6EQX9"/>
<protein>
    <recommendedName>
        <fullName evidence="3">DUF2332 domain-containing protein</fullName>
    </recommendedName>
</protein>
<evidence type="ECO:0000313" key="1">
    <source>
        <dbReference type="EMBL" id="SHI87680.1"/>
    </source>
</evidence>
<keyword evidence="2" id="KW-1185">Reference proteome</keyword>
<name>A0A1M6EQX9_9RHOB</name>
<dbReference type="InterPro" id="IPR011200">
    <property type="entry name" value="UCP012608"/>
</dbReference>
<evidence type="ECO:0008006" key="3">
    <source>
        <dbReference type="Google" id="ProtNLM"/>
    </source>
</evidence>
<dbReference type="STRING" id="1447782.SAMN05444417_2120"/>
<evidence type="ECO:0000313" key="2">
    <source>
        <dbReference type="Proteomes" id="UP000184292"/>
    </source>
</evidence>
<gene>
    <name evidence="1" type="ORF">SAMN05444417_2120</name>
</gene>
<dbReference type="PIRSF" id="PIRSF012608">
    <property type="entry name" value="UCP012608"/>
    <property type="match status" value="1"/>
</dbReference>
<accession>A0A1M6EQX9</accession>